<evidence type="ECO:0000313" key="5">
    <source>
        <dbReference type="Proteomes" id="UP000008810"/>
    </source>
</evidence>
<gene>
    <name evidence="3" type="ORF">BRADI_1g49257v3</name>
</gene>
<dbReference type="InParanoid" id="A0A2K2DQI4"/>
<name>A0A2K2DQI4_BRADI</name>
<evidence type="ECO:0000259" key="2">
    <source>
        <dbReference type="Pfam" id="PF26130"/>
    </source>
</evidence>
<sequence length="226" mass="25317">TISKVNARGINLFHIQPRAPVSVLRSAPCRPLPRRLTELISAGLRSRSLLRPAQPHPSPALPPAPPHWRRLPSRAAVAQDRRLEARRDRSSGVKMSRSDYLSIRFHFGGEFVNDGKTMQYVGGGRGYVYILRSKLGLAEINRHLKLHHDIVDGQLLHWLMPGNLSSGLGVLWQDESCKVMSGHIAHDGFGDNVEESTEQLQTIERIYINDDGYEVEGMLCQISCVE</sequence>
<keyword evidence="5" id="KW-1185">Reference proteome</keyword>
<dbReference type="EMBL" id="CM000880">
    <property type="protein sequence ID" value="PNT76537.1"/>
    <property type="molecule type" value="Genomic_DNA"/>
</dbReference>
<dbReference type="OrthoDB" id="691381at2759"/>
<dbReference type="STRING" id="15368.A0A2K2DQI4"/>
<dbReference type="AlphaFoldDB" id="A0A2K2DQI4"/>
<feature type="domain" description="PB1-like" evidence="2">
    <location>
        <begin position="99"/>
        <end position="184"/>
    </location>
</feature>
<accession>A0A2K2DQI4</accession>
<evidence type="ECO:0000313" key="4">
    <source>
        <dbReference type="EnsemblPlants" id="PNT76537"/>
    </source>
</evidence>
<feature type="region of interest" description="Disordered" evidence="1">
    <location>
        <begin position="50"/>
        <end position="70"/>
    </location>
</feature>
<feature type="non-terminal residue" evidence="3">
    <location>
        <position position="1"/>
    </location>
</feature>
<organism evidence="3">
    <name type="scientific">Brachypodium distachyon</name>
    <name type="common">Purple false brome</name>
    <name type="synonym">Trachynia distachya</name>
    <dbReference type="NCBI Taxonomy" id="15368"/>
    <lineage>
        <taxon>Eukaryota</taxon>
        <taxon>Viridiplantae</taxon>
        <taxon>Streptophyta</taxon>
        <taxon>Embryophyta</taxon>
        <taxon>Tracheophyta</taxon>
        <taxon>Spermatophyta</taxon>
        <taxon>Magnoliopsida</taxon>
        <taxon>Liliopsida</taxon>
        <taxon>Poales</taxon>
        <taxon>Poaceae</taxon>
        <taxon>BOP clade</taxon>
        <taxon>Pooideae</taxon>
        <taxon>Stipodae</taxon>
        <taxon>Brachypodieae</taxon>
        <taxon>Brachypodium</taxon>
    </lineage>
</organism>
<reference evidence="4" key="3">
    <citation type="submission" date="2018-08" db="UniProtKB">
        <authorList>
            <consortium name="EnsemblPlants"/>
        </authorList>
    </citation>
    <scope>IDENTIFICATION</scope>
    <source>
        <strain evidence="4">cv. Bd21</strain>
    </source>
</reference>
<evidence type="ECO:0000313" key="3">
    <source>
        <dbReference type="EMBL" id="PNT76537.1"/>
    </source>
</evidence>
<dbReference type="Pfam" id="PF26130">
    <property type="entry name" value="PB1-like"/>
    <property type="match status" value="1"/>
</dbReference>
<protein>
    <recommendedName>
        <fullName evidence="2">PB1-like domain-containing protein</fullName>
    </recommendedName>
</protein>
<proteinExistence type="predicted"/>
<reference evidence="3" key="2">
    <citation type="submission" date="2017-06" db="EMBL/GenBank/DDBJ databases">
        <title>WGS assembly of Brachypodium distachyon.</title>
        <authorList>
            <consortium name="The International Brachypodium Initiative"/>
            <person name="Lucas S."/>
            <person name="Harmon-Smith M."/>
            <person name="Lail K."/>
            <person name="Tice H."/>
            <person name="Grimwood J."/>
            <person name="Bruce D."/>
            <person name="Barry K."/>
            <person name="Shu S."/>
            <person name="Lindquist E."/>
            <person name="Wang M."/>
            <person name="Pitluck S."/>
            <person name="Vogel J.P."/>
            <person name="Garvin D.F."/>
            <person name="Mockler T.C."/>
            <person name="Schmutz J."/>
            <person name="Rokhsar D."/>
            <person name="Bevan M.W."/>
        </authorList>
    </citation>
    <scope>NUCLEOTIDE SEQUENCE</scope>
    <source>
        <strain evidence="3">Bd21</strain>
    </source>
</reference>
<dbReference type="Gramene" id="PNT76537">
    <property type="protein sequence ID" value="PNT76537"/>
    <property type="gene ID" value="BRADI_1g49257v3"/>
</dbReference>
<dbReference type="Proteomes" id="UP000008810">
    <property type="component" value="Chromosome 1"/>
</dbReference>
<reference evidence="3 4" key="1">
    <citation type="journal article" date="2010" name="Nature">
        <title>Genome sequencing and analysis of the model grass Brachypodium distachyon.</title>
        <authorList>
            <consortium name="International Brachypodium Initiative"/>
        </authorList>
    </citation>
    <scope>NUCLEOTIDE SEQUENCE [LARGE SCALE GENOMIC DNA]</scope>
    <source>
        <strain evidence="3 4">Bd21</strain>
    </source>
</reference>
<dbReference type="EnsemblPlants" id="PNT76537">
    <property type="protein sequence ID" value="PNT76537"/>
    <property type="gene ID" value="BRADI_1g49257v3"/>
</dbReference>
<evidence type="ECO:0000256" key="1">
    <source>
        <dbReference type="SAM" id="MobiDB-lite"/>
    </source>
</evidence>
<dbReference type="InterPro" id="IPR058594">
    <property type="entry name" value="PB1-like_dom_pln"/>
</dbReference>
<feature type="compositionally biased region" description="Pro residues" evidence="1">
    <location>
        <begin position="54"/>
        <end position="66"/>
    </location>
</feature>